<evidence type="ECO:0000256" key="1">
    <source>
        <dbReference type="ARBA" id="ARBA00022679"/>
    </source>
</evidence>
<evidence type="ECO:0000256" key="4">
    <source>
        <dbReference type="ARBA" id="ARBA00022840"/>
    </source>
</evidence>
<dbReference type="RefSeq" id="XP_027337475.1">
    <property type="nucleotide sequence ID" value="XM_027481674.1"/>
</dbReference>
<reference evidence="9" key="2">
    <citation type="submission" date="2025-08" db="UniProtKB">
        <authorList>
            <consortium name="RefSeq"/>
        </authorList>
    </citation>
    <scope>IDENTIFICATION</scope>
    <source>
        <tissue evidence="9">Young leaves</tissue>
    </source>
</reference>
<dbReference type="SMART" id="SM00220">
    <property type="entry name" value="S_TKc"/>
    <property type="match status" value="1"/>
</dbReference>
<feature type="binding site" evidence="5">
    <location>
        <position position="33"/>
    </location>
    <ligand>
        <name>ATP</name>
        <dbReference type="ChEBI" id="CHEBI:30616"/>
    </ligand>
</feature>
<dbReference type="GO" id="GO:0005524">
    <property type="term" value="F:ATP binding"/>
    <property type="evidence" value="ECO:0007669"/>
    <property type="project" value="UniProtKB-UniRule"/>
</dbReference>
<feature type="domain" description="Protein kinase" evidence="7">
    <location>
        <begin position="4"/>
        <end position="252"/>
    </location>
</feature>
<dbReference type="GeneID" id="113851201"/>
<keyword evidence="4 5" id="KW-0067">ATP-binding</keyword>
<comment type="similarity">
    <text evidence="6">Belongs to the protein kinase superfamily.</text>
</comment>
<dbReference type="InterPro" id="IPR008271">
    <property type="entry name" value="Ser/Thr_kinase_AS"/>
</dbReference>
<dbReference type="PROSITE" id="PS50011">
    <property type="entry name" value="PROTEIN_KINASE_DOM"/>
    <property type="match status" value="1"/>
</dbReference>
<keyword evidence="1" id="KW-0808">Transferase</keyword>
<dbReference type="GO" id="GO:0004674">
    <property type="term" value="F:protein serine/threonine kinase activity"/>
    <property type="evidence" value="ECO:0007669"/>
    <property type="project" value="UniProtKB-KW"/>
</dbReference>
<dbReference type="InterPro" id="IPR000719">
    <property type="entry name" value="Prot_kinase_dom"/>
</dbReference>
<name>A0A8B8K189_ABRPR</name>
<dbReference type="Gene3D" id="1.10.510.10">
    <property type="entry name" value="Transferase(Phosphotransferase) domain 1"/>
    <property type="match status" value="1"/>
</dbReference>
<dbReference type="FunFam" id="1.10.510.10:FF:001090">
    <property type="entry name" value="Serine threonine protein kinase putative"/>
    <property type="match status" value="1"/>
</dbReference>
<dbReference type="PANTHER" id="PTHR48011">
    <property type="entry name" value="CCR4-NOT TRANSCRIPTIONAL COMPLEX SUBUNIT CAF120-RELATED"/>
    <property type="match status" value="1"/>
</dbReference>
<dbReference type="AlphaFoldDB" id="A0A8B8K189"/>
<dbReference type="InterPro" id="IPR011009">
    <property type="entry name" value="Kinase-like_dom_sf"/>
</dbReference>
<dbReference type="CDD" id="cd06606">
    <property type="entry name" value="STKc_MAPKKK"/>
    <property type="match status" value="1"/>
</dbReference>
<dbReference type="PANTHER" id="PTHR48011:SF25">
    <property type="entry name" value="PROTEIN KINASE DOMAIN-CONTAINING PROTEIN"/>
    <property type="match status" value="1"/>
</dbReference>
<sequence length="439" mass="49217">MGSWIRGKCIGKGAFGSVSIALRKFDGFLFAVKSVNLKTGLPGQLEALENEIRILQRMSSPHVVTFLGDDATCEHRNLHLEYLPGGTLADVDGDMDEILVRHYTWCLVSALQHVHSNSVVHRDVKGKNVLVGASGCKLADFGSAVEFSSDELPPVSPRGSPLWMAPEVIRGEYQGPESDVWSLGCTLIEMLTGKPAWQGNAVDALRRIGYSGELPAFPTRLSELGRDFLEKCLRREPRRRWSCDQLLQHPFLLPCSASEVVESSPRCVLDRVDSEFAEFEEEEETRTETENSARDRIGKLAMSVRANWETQGWMAVRAMAFAAESTVAVEGSEGVREGTYWENSTITRVEQEINKGANSEYSYSEKKRVNLETCNLVQWRDEGESEWNRKESVAGWSCSYGWENVDRNNGIMKLKWSIGIWDDELDEVVIFAGLNIMHT</sequence>
<proteinExistence type="inferred from homology"/>
<evidence type="ECO:0000256" key="2">
    <source>
        <dbReference type="ARBA" id="ARBA00022741"/>
    </source>
</evidence>
<evidence type="ECO:0000256" key="5">
    <source>
        <dbReference type="PROSITE-ProRule" id="PRU10141"/>
    </source>
</evidence>
<evidence type="ECO:0000313" key="9">
    <source>
        <dbReference type="RefSeq" id="XP_027337475.1"/>
    </source>
</evidence>
<accession>A0A8B8K189</accession>
<keyword evidence="2 5" id="KW-0547">Nucleotide-binding</keyword>
<keyword evidence="8" id="KW-1185">Reference proteome</keyword>
<evidence type="ECO:0000256" key="6">
    <source>
        <dbReference type="RuleBase" id="RU000304"/>
    </source>
</evidence>
<dbReference type="PROSITE" id="PS00108">
    <property type="entry name" value="PROTEIN_KINASE_ST"/>
    <property type="match status" value="1"/>
</dbReference>
<protein>
    <submittedName>
        <fullName evidence="9">Mitogen-activated protein kinase kinase kinase 18-like</fullName>
    </submittedName>
</protein>
<dbReference type="Pfam" id="PF00069">
    <property type="entry name" value="Pkinase"/>
    <property type="match status" value="1"/>
</dbReference>
<dbReference type="OrthoDB" id="275301at2759"/>
<keyword evidence="6" id="KW-0723">Serine/threonine-protein kinase</keyword>
<dbReference type="KEGG" id="aprc:113851201"/>
<keyword evidence="3" id="KW-0418">Kinase</keyword>
<organism evidence="8 9">
    <name type="scientific">Abrus precatorius</name>
    <name type="common">Indian licorice</name>
    <name type="synonym">Glycine abrus</name>
    <dbReference type="NCBI Taxonomy" id="3816"/>
    <lineage>
        <taxon>Eukaryota</taxon>
        <taxon>Viridiplantae</taxon>
        <taxon>Streptophyta</taxon>
        <taxon>Embryophyta</taxon>
        <taxon>Tracheophyta</taxon>
        <taxon>Spermatophyta</taxon>
        <taxon>Magnoliopsida</taxon>
        <taxon>eudicotyledons</taxon>
        <taxon>Gunneridae</taxon>
        <taxon>Pentapetalae</taxon>
        <taxon>rosids</taxon>
        <taxon>fabids</taxon>
        <taxon>Fabales</taxon>
        <taxon>Fabaceae</taxon>
        <taxon>Papilionoideae</taxon>
        <taxon>50 kb inversion clade</taxon>
        <taxon>NPAAA clade</taxon>
        <taxon>indigoferoid/millettioid clade</taxon>
        <taxon>Abreae</taxon>
        <taxon>Abrus</taxon>
    </lineage>
</organism>
<dbReference type="PROSITE" id="PS00107">
    <property type="entry name" value="PROTEIN_KINASE_ATP"/>
    <property type="match status" value="1"/>
</dbReference>
<dbReference type="InterPro" id="IPR052751">
    <property type="entry name" value="Plant_MAPKKK"/>
</dbReference>
<evidence type="ECO:0000313" key="8">
    <source>
        <dbReference type="Proteomes" id="UP000694853"/>
    </source>
</evidence>
<dbReference type="Proteomes" id="UP000694853">
    <property type="component" value="Unplaced"/>
</dbReference>
<evidence type="ECO:0000256" key="3">
    <source>
        <dbReference type="ARBA" id="ARBA00022777"/>
    </source>
</evidence>
<reference evidence="8" key="1">
    <citation type="journal article" date="2019" name="Toxins">
        <title>Detection of Abrin-Like and Prepropulchellin-Like Toxin Genes and Transcripts Using Whole Genome Sequencing and Full-Length Transcript Sequencing of Abrus precatorius.</title>
        <authorList>
            <person name="Hovde B.T."/>
            <person name="Daligault H.E."/>
            <person name="Hanschen E.R."/>
            <person name="Kunde Y.A."/>
            <person name="Johnson M.B."/>
            <person name="Starkenburg S.R."/>
            <person name="Johnson S.L."/>
        </authorList>
    </citation>
    <scope>NUCLEOTIDE SEQUENCE [LARGE SCALE GENOMIC DNA]</scope>
</reference>
<dbReference type="InterPro" id="IPR017441">
    <property type="entry name" value="Protein_kinase_ATP_BS"/>
</dbReference>
<dbReference type="GO" id="GO:0007165">
    <property type="term" value="P:signal transduction"/>
    <property type="evidence" value="ECO:0007669"/>
    <property type="project" value="TreeGrafter"/>
</dbReference>
<gene>
    <name evidence="9" type="primary">LOC113851201</name>
</gene>
<evidence type="ECO:0000259" key="7">
    <source>
        <dbReference type="PROSITE" id="PS50011"/>
    </source>
</evidence>
<dbReference type="SUPFAM" id="SSF56112">
    <property type="entry name" value="Protein kinase-like (PK-like)"/>
    <property type="match status" value="1"/>
</dbReference>